<dbReference type="GO" id="GO:0046983">
    <property type="term" value="F:protein dimerization activity"/>
    <property type="evidence" value="ECO:0007669"/>
    <property type="project" value="InterPro"/>
</dbReference>
<comment type="caution">
    <text evidence="3">The sequence shown here is derived from an EMBL/GenBank/DDBJ whole genome shotgun (WGS) entry which is preliminary data.</text>
</comment>
<feature type="compositionally biased region" description="Basic and acidic residues" evidence="1">
    <location>
        <begin position="24"/>
        <end position="38"/>
    </location>
</feature>
<evidence type="ECO:0000259" key="2">
    <source>
        <dbReference type="Pfam" id="PF05699"/>
    </source>
</evidence>
<sequence>MGGVGHGEEANKSTSPGPSVISGRTREGAIEESVREIDSTTPVIEDSEESNTEDSQLPSPLKSTSRKRMSNPSSSKKSTPPEKRLIHESEYDVCNDEWRSLAFHEDSLSTSSNPTEFWCSVQKLKSSDGTFLFPNLAKFMLCLLVLPHSSAAVERIFSQVKLIKTDIRNKLNTESINGLLLSKDQMSLSSLRGCPYHVTIQQSQRAPYHVTIQQSQRTPYHVTIQQSQRAPYHVTIQQSQRAPYHVTIQQSQRAPYHVTIQQSQRTPYHVTIQQSQRAPYHVTIQQSQRTPYHVTIQQSQRVPYHVTIQQSQRVPYHVTIQQSQRVPLPCDHTTVSEDPLPCDHTTVSEGPLPCDHTTVSEGALTM</sequence>
<feature type="region of interest" description="Disordered" evidence="1">
    <location>
        <begin position="1"/>
        <end position="86"/>
    </location>
</feature>
<dbReference type="InterPro" id="IPR008906">
    <property type="entry name" value="HATC_C_dom"/>
</dbReference>
<name>A0AAE1FVU4_PETCI</name>
<gene>
    <name evidence="3" type="ORF">Pcinc_015399</name>
</gene>
<dbReference type="InterPro" id="IPR012337">
    <property type="entry name" value="RNaseH-like_sf"/>
</dbReference>
<dbReference type="PANTHER" id="PTHR46880:SF5">
    <property type="entry name" value="DUF4371 DOMAIN-CONTAINING PROTEIN"/>
    <property type="match status" value="1"/>
</dbReference>
<keyword evidence="4" id="KW-1185">Reference proteome</keyword>
<dbReference type="AlphaFoldDB" id="A0AAE1FVU4"/>
<reference evidence="3" key="1">
    <citation type="submission" date="2023-10" db="EMBL/GenBank/DDBJ databases">
        <title>Genome assemblies of two species of porcelain crab, Petrolisthes cinctipes and Petrolisthes manimaculis (Anomura: Porcellanidae).</title>
        <authorList>
            <person name="Angst P."/>
        </authorList>
    </citation>
    <scope>NUCLEOTIDE SEQUENCE</scope>
    <source>
        <strain evidence="3">PB745_01</strain>
        <tissue evidence="3">Gill</tissue>
    </source>
</reference>
<feature type="compositionally biased region" description="Polar residues" evidence="1">
    <location>
        <begin position="53"/>
        <end position="62"/>
    </location>
</feature>
<dbReference type="EMBL" id="JAWQEG010001358">
    <property type="protein sequence ID" value="KAK3880082.1"/>
    <property type="molecule type" value="Genomic_DNA"/>
</dbReference>
<dbReference type="Proteomes" id="UP001286313">
    <property type="component" value="Unassembled WGS sequence"/>
</dbReference>
<evidence type="ECO:0000313" key="3">
    <source>
        <dbReference type="EMBL" id="KAK3880082.1"/>
    </source>
</evidence>
<organism evidence="3 4">
    <name type="scientific">Petrolisthes cinctipes</name>
    <name type="common">Flat porcelain crab</name>
    <dbReference type="NCBI Taxonomy" id="88211"/>
    <lineage>
        <taxon>Eukaryota</taxon>
        <taxon>Metazoa</taxon>
        <taxon>Ecdysozoa</taxon>
        <taxon>Arthropoda</taxon>
        <taxon>Crustacea</taxon>
        <taxon>Multicrustacea</taxon>
        <taxon>Malacostraca</taxon>
        <taxon>Eumalacostraca</taxon>
        <taxon>Eucarida</taxon>
        <taxon>Decapoda</taxon>
        <taxon>Pleocyemata</taxon>
        <taxon>Anomura</taxon>
        <taxon>Galatheoidea</taxon>
        <taxon>Porcellanidae</taxon>
        <taxon>Petrolisthes</taxon>
    </lineage>
</organism>
<proteinExistence type="predicted"/>
<dbReference type="SUPFAM" id="SSF53098">
    <property type="entry name" value="Ribonuclease H-like"/>
    <property type="match status" value="1"/>
</dbReference>
<feature type="compositionally biased region" description="Basic and acidic residues" evidence="1">
    <location>
        <begin position="1"/>
        <end position="11"/>
    </location>
</feature>
<dbReference type="PANTHER" id="PTHR46880">
    <property type="entry name" value="RAS-ASSOCIATING DOMAIN-CONTAINING PROTEIN"/>
    <property type="match status" value="1"/>
</dbReference>
<evidence type="ECO:0000313" key="4">
    <source>
        <dbReference type="Proteomes" id="UP001286313"/>
    </source>
</evidence>
<feature type="domain" description="HAT C-terminal dimerisation" evidence="2">
    <location>
        <begin position="112"/>
        <end position="186"/>
    </location>
</feature>
<evidence type="ECO:0000256" key="1">
    <source>
        <dbReference type="SAM" id="MobiDB-lite"/>
    </source>
</evidence>
<accession>A0AAE1FVU4</accession>
<dbReference type="Pfam" id="PF05699">
    <property type="entry name" value="Dimer_Tnp_hAT"/>
    <property type="match status" value="1"/>
</dbReference>
<protein>
    <recommendedName>
        <fullName evidence="2">HAT C-terminal dimerisation domain-containing protein</fullName>
    </recommendedName>
</protein>